<dbReference type="EMBL" id="JBICBT010000461">
    <property type="protein sequence ID" value="KAL3112875.1"/>
    <property type="molecule type" value="Genomic_DNA"/>
</dbReference>
<evidence type="ECO:0000313" key="2">
    <source>
        <dbReference type="EMBL" id="KAL3112875.1"/>
    </source>
</evidence>
<sequence>MFPFVPKKVHRMPKGGQRMPKTVRFSQMLSAIQFLTIASLVTASNAPTPSVQSVQFPPNFAAPPADSAVEWPFSEREMAQLAIQEVIQLQKEKRQKGAKERNAGQHKNTKIWPYSLYEQQMSKIFGERKRGTSEEKERLLKTHTPVVIHLPAYRGTAEARGGETPQRQKIKSAFERMVGTESQAYQSPIPPMARRREGKGAQQVKVANRQKASSAEHSLITRPQSMFVPFHRPSQLRPIKPINSKTAHKRQQLKEQQQMFIKRITSADAYEEEESGKRWAEKKGNDQKERVIGEDNGQKSIWQICRGERESDQILFRIVF</sequence>
<protein>
    <submittedName>
        <fullName evidence="2">Uncharacterized protein</fullName>
    </submittedName>
</protein>
<feature type="compositionally biased region" description="Basic and acidic residues" evidence="1">
    <location>
        <begin position="275"/>
        <end position="294"/>
    </location>
</feature>
<dbReference type="Proteomes" id="UP001620626">
    <property type="component" value="Unassembled WGS sequence"/>
</dbReference>
<dbReference type="AlphaFoldDB" id="A0ABD2LCD6"/>
<proteinExistence type="predicted"/>
<reference evidence="2 3" key="1">
    <citation type="submission" date="2024-10" db="EMBL/GenBank/DDBJ databases">
        <authorList>
            <person name="Kim D."/>
        </authorList>
    </citation>
    <scope>NUCLEOTIDE SEQUENCE [LARGE SCALE GENOMIC DNA]</scope>
    <source>
        <strain evidence="2">BH-2024</strain>
    </source>
</reference>
<accession>A0ABD2LCD6</accession>
<keyword evidence="3" id="KW-1185">Reference proteome</keyword>
<comment type="caution">
    <text evidence="2">The sequence shown here is derived from an EMBL/GenBank/DDBJ whole genome shotgun (WGS) entry which is preliminary data.</text>
</comment>
<evidence type="ECO:0000256" key="1">
    <source>
        <dbReference type="SAM" id="MobiDB-lite"/>
    </source>
</evidence>
<evidence type="ECO:0000313" key="3">
    <source>
        <dbReference type="Proteomes" id="UP001620626"/>
    </source>
</evidence>
<feature type="region of interest" description="Disordered" evidence="1">
    <location>
        <begin position="271"/>
        <end position="294"/>
    </location>
</feature>
<gene>
    <name evidence="2" type="ORF">niasHT_015581</name>
</gene>
<organism evidence="2 3">
    <name type="scientific">Heterodera trifolii</name>
    <dbReference type="NCBI Taxonomy" id="157864"/>
    <lineage>
        <taxon>Eukaryota</taxon>
        <taxon>Metazoa</taxon>
        <taxon>Ecdysozoa</taxon>
        <taxon>Nematoda</taxon>
        <taxon>Chromadorea</taxon>
        <taxon>Rhabditida</taxon>
        <taxon>Tylenchina</taxon>
        <taxon>Tylenchomorpha</taxon>
        <taxon>Tylenchoidea</taxon>
        <taxon>Heteroderidae</taxon>
        <taxon>Heteroderinae</taxon>
        <taxon>Heterodera</taxon>
    </lineage>
</organism>
<name>A0ABD2LCD6_9BILA</name>